<dbReference type="BioCyc" id="CORYNE:G18NG-11423-MONOMER"/>
<protein>
    <submittedName>
        <fullName evidence="1">Uncharacterized protein</fullName>
    </submittedName>
</protein>
<evidence type="ECO:0000313" key="1">
    <source>
        <dbReference type="EMBL" id="BAB99224.1"/>
    </source>
</evidence>
<dbReference type="AlphaFoldDB" id="Q8NPI1"/>
<proteinExistence type="predicted"/>
<dbReference type="HOGENOM" id="CLU_1105688_0_0_11"/>
<dbReference type="STRING" id="196627.cg2052"/>
<accession>Q8NPI1</accession>
<organism evidence="1 2">
    <name type="scientific">Corynebacterium glutamicum (strain ATCC 13032 / DSM 20300 / JCM 1318 / BCRC 11384 / CCUG 27702 / LMG 3730 / NBRC 12168 / NCIMB 10025 / NRRL B-2784 / 534)</name>
    <dbReference type="NCBI Taxonomy" id="196627"/>
    <lineage>
        <taxon>Bacteria</taxon>
        <taxon>Bacillati</taxon>
        <taxon>Actinomycetota</taxon>
        <taxon>Actinomycetes</taxon>
        <taxon>Mycobacteriales</taxon>
        <taxon>Corynebacteriaceae</taxon>
        <taxon>Corynebacterium</taxon>
    </lineage>
</organism>
<evidence type="ECO:0000313" key="2">
    <source>
        <dbReference type="Proteomes" id="UP000000582"/>
    </source>
</evidence>
<sequence>MSQSYSQMWSSAKQKGIPMLRKTVTGGIVALIATATLMNSVSSAEEVSGDVSAVDLAFAEFERTTAEDVANGVPEAIANAEKISNFTPSELEGFKSLLASDAVLRSVSGEEILPDNVEVVQTDNVGDEDPNVISPAAWQGSDYIEGCLTNTLYGIEVLKVCTGGTYYSNVGIATSVSNPRSYVKYNSAPGLAVTTSNPRGGIEGGLAAFYGDVNLVAFPNIPWVGPISSSAGTHRVVARSFPNSVVLNVYY</sequence>
<keyword evidence="2" id="KW-1185">Reference proteome</keyword>
<gene>
    <name evidence="1" type="ordered locus">Cgl1831</name>
</gene>
<dbReference type="EMBL" id="BA000036">
    <property type="protein sequence ID" value="BAB99224.1"/>
    <property type="molecule type" value="Genomic_DNA"/>
</dbReference>
<name>Q8NPI1_CORGL</name>
<reference evidence="2" key="1">
    <citation type="journal article" date="2003" name="Appl. Microbiol. Biotechnol.">
        <title>The Corynebacterium glutamicum genome: features and impacts on biotechnological processes.</title>
        <authorList>
            <person name="Ikeda M."/>
            <person name="Nakagawa S."/>
        </authorList>
    </citation>
    <scope>NUCLEOTIDE SEQUENCE [LARGE SCALE GENOMIC DNA]</scope>
    <source>
        <strain evidence="2">ATCC 13032 / DSM 20300 / BCRC 11384 / JCM 1318 / LMG 3730 / NCIMB 10025</strain>
    </source>
</reference>
<dbReference type="Proteomes" id="UP000000582">
    <property type="component" value="Chromosome"/>
</dbReference>
<dbReference type="KEGG" id="cgl:Cgl1831"/>